<proteinExistence type="inferred from homology"/>
<dbReference type="GO" id="GO:0046872">
    <property type="term" value="F:metal ion binding"/>
    <property type="evidence" value="ECO:0007669"/>
    <property type="project" value="UniProtKB-KW"/>
</dbReference>
<evidence type="ECO:0000313" key="6">
    <source>
        <dbReference type="Proteomes" id="UP000583387"/>
    </source>
</evidence>
<name>A0A7U7EPU2_9GAMM</name>
<protein>
    <recommendedName>
        <fullName evidence="7">SCO family protein</fullName>
    </recommendedName>
</protein>
<dbReference type="PANTHER" id="PTHR12151:SF25">
    <property type="entry name" value="LINALOOL DEHYDRATASE_ISOMERASE DOMAIN-CONTAINING PROTEIN"/>
    <property type="match status" value="1"/>
</dbReference>
<feature type="chain" id="PRO_5030845516" description="SCO family protein" evidence="4">
    <location>
        <begin position="23"/>
        <end position="214"/>
    </location>
</feature>
<feature type="signal peptide" evidence="4">
    <location>
        <begin position="1"/>
        <end position="22"/>
    </location>
</feature>
<dbReference type="Proteomes" id="UP000583387">
    <property type="component" value="Unassembled WGS sequence"/>
</dbReference>
<keyword evidence="6" id="KW-1185">Reference proteome</keyword>
<dbReference type="InterPro" id="IPR003782">
    <property type="entry name" value="SCO1/SenC"/>
</dbReference>
<dbReference type="AlphaFoldDB" id="A0A7U7EPU2"/>
<keyword evidence="4" id="KW-0732">Signal</keyword>
<feature type="disulfide bond" description="Redox-active" evidence="3">
    <location>
        <begin position="89"/>
        <end position="93"/>
    </location>
</feature>
<keyword evidence="3" id="KW-1015">Disulfide bond</keyword>
<gene>
    <name evidence="5" type="ORF">PSEWESI4_03273</name>
</gene>
<evidence type="ECO:0000256" key="1">
    <source>
        <dbReference type="ARBA" id="ARBA00010996"/>
    </source>
</evidence>
<dbReference type="Pfam" id="PF02630">
    <property type="entry name" value="SCO1-SenC"/>
    <property type="match status" value="1"/>
</dbReference>
<evidence type="ECO:0000313" key="5">
    <source>
        <dbReference type="EMBL" id="CAD5108977.1"/>
    </source>
</evidence>
<feature type="binding site" evidence="2">
    <location>
        <position position="93"/>
    </location>
    <ligand>
        <name>Cu cation</name>
        <dbReference type="ChEBI" id="CHEBI:23378"/>
    </ligand>
</feature>
<dbReference type="SUPFAM" id="SSF52833">
    <property type="entry name" value="Thioredoxin-like"/>
    <property type="match status" value="1"/>
</dbReference>
<organism evidence="5 6">
    <name type="scientific">Zestomonas carbonaria</name>
    <dbReference type="NCBI Taxonomy" id="2762745"/>
    <lineage>
        <taxon>Bacteria</taxon>
        <taxon>Pseudomonadati</taxon>
        <taxon>Pseudomonadota</taxon>
        <taxon>Gammaproteobacteria</taxon>
        <taxon>Pseudomonadales</taxon>
        <taxon>Pseudomonadaceae</taxon>
        <taxon>Zestomonas</taxon>
    </lineage>
</organism>
<evidence type="ECO:0000256" key="3">
    <source>
        <dbReference type="PIRSR" id="PIRSR603782-2"/>
    </source>
</evidence>
<accession>A0A7U7EPU2</accession>
<sequence>MKPMQGIALAIGMGLAVAVAQAHEGHAGSEPAAAAHGPAIQPVTAAGTHDAQAYFTDTRLLTQDGQEVAFYSDVLKDRLVLLNVIFTHCNDACPLITRKLKEVRDALGEPLAREVYFISLTSDPHNDSPQVLKEFAAKHGVDSPNWLFLTGPKERVDLVLSRLGHLVESPEQHSTVLIAGDVANKRWSKIRPDAPVSAITQRLQLMSMPPVANR</sequence>
<keyword evidence="2" id="KW-0479">Metal-binding</keyword>
<feature type="binding site" evidence="2">
    <location>
        <position position="89"/>
    </location>
    <ligand>
        <name>Cu cation</name>
        <dbReference type="ChEBI" id="CHEBI:23378"/>
    </ligand>
</feature>
<dbReference type="PANTHER" id="PTHR12151">
    <property type="entry name" value="ELECTRON TRANSPORT PROTIN SCO1/SENC FAMILY MEMBER"/>
    <property type="match status" value="1"/>
</dbReference>
<dbReference type="CDD" id="cd02968">
    <property type="entry name" value="SCO"/>
    <property type="match status" value="1"/>
</dbReference>
<reference evidence="5 6" key="1">
    <citation type="submission" date="2020-08" db="EMBL/GenBank/DDBJ databases">
        <authorList>
            <person name="Criscuolo A."/>
        </authorList>
    </citation>
    <scope>NUCLEOTIDE SEQUENCE [LARGE SCALE GENOMIC DNA]</scope>
    <source>
        <strain evidence="5">CIP111764</strain>
    </source>
</reference>
<dbReference type="Gene3D" id="3.40.30.10">
    <property type="entry name" value="Glutaredoxin"/>
    <property type="match status" value="1"/>
</dbReference>
<comment type="caution">
    <text evidence="5">The sequence shown here is derived from an EMBL/GenBank/DDBJ whole genome shotgun (WGS) entry which is preliminary data.</text>
</comment>
<dbReference type="InterPro" id="IPR036249">
    <property type="entry name" value="Thioredoxin-like_sf"/>
</dbReference>
<dbReference type="EMBL" id="CAJFCI010000067">
    <property type="protein sequence ID" value="CAD5108977.1"/>
    <property type="molecule type" value="Genomic_DNA"/>
</dbReference>
<evidence type="ECO:0000256" key="2">
    <source>
        <dbReference type="PIRSR" id="PIRSR603782-1"/>
    </source>
</evidence>
<keyword evidence="2" id="KW-0186">Copper</keyword>
<evidence type="ECO:0000256" key="4">
    <source>
        <dbReference type="SAM" id="SignalP"/>
    </source>
</evidence>
<evidence type="ECO:0008006" key="7">
    <source>
        <dbReference type="Google" id="ProtNLM"/>
    </source>
</evidence>
<comment type="similarity">
    <text evidence="1">Belongs to the SCO1/2 family.</text>
</comment>
<dbReference type="RefSeq" id="WP_187672292.1">
    <property type="nucleotide sequence ID" value="NZ_CAJFCI010000067.1"/>
</dbReference>